<evidence type="ECO:0000256" key="9">
    <source>
        <dbReference type="SAM" id="Phobius"/>
    </source>
</evidence>
<evidence type="ECO:0000256" key="7">
    <source>
        <dbReference type="ARBA" id="ARBA00023286"/>
    </source>
</evidence>
<proteinExistence type="predicted"/>
<dbReference type="PRINTS" id="PR00103">
    <property type="entry name" value="CAMPKINASE"/>
</dbReference>
<dbReference type="AlphaFoldDB" id="A0A973W348"/>
<feature type="transmembrane region" description="Helical" evidence="9">
    <location>
        <begin position="37"/>
        <end position="55"/>
    </location>
</feature>
<keyword evidence="2" id="KW-0813">Transport</keyword>
<feature type="transmembrane region" description="Helical" evidence="9">
    <location>
        <begin position="6"/>
        <end position="30"/>
    </location>
</feature>
<dbReference type="InterPro" id="IPR000595">
    <property type="entry name" value="cNMP-bd_dom"/>
</dbReference>
<feature type="transmembrane region" description="Helical" evidence="9">
    <location>
        <begin position="291"/>
        <end position="309"/>
    </location>
</feature>
<sequence>MTGFVDIAAVAFVGFVTTSSTMFGALLGLWVRIPKSVLAALLAFAAGSLICALAIELAFESVLALQHQQFGRMQAWQFVGGGFALGAAIYYCGAMFLEQRGAAVRLPTRFYEFAVNQKRKSSQELIGLLSKSDLMRHLPPERIEALLPYIEVRTLNAGDDLFRAGDKGDALYIVKHGNVAVLPDRGENTSSAEKPIAQLSEGQILGEMALLTGNPRSATIRATITTELLRIGKDDFERLIHEDRDLEAAVRRLSHERAISNLSSSGVNPATWAAIAASNVHHLTRRESDTLLVKAGHGAGLAIVLGNILDTIPGCLVIGAKFDGMQTLSLSLILGMFIGGIPEAAASAAILRKAGYSAGTVLLLWSTVMVAGIVSAVAGHDLIGNSPSLVSTFLQAVAGGACLPSSRTP</sequence>
<keyword evidence="4 9" id="KW-1133">Transmembrane helix</keyword>
<protein>
    <submittedName>
        <fullName evidence="11">Cyclic nucleotide-binding domain-containing protein</fullName>
    </submittedName>
</protein>
<organism evidence="11">
    <name type="scientific">Bradyrhizobium septentrionale</name>
    <dbReference type="NCBI Taxonomy" id="1404411"/>
    <lineage>
        <taxon>Bacteria</taxon>
        <taxon>Pseudomonadati</taxon>
        <taxon>Pseudomonadota</taxon>
        <taxon>Alphaproteobacteria</taxon>
        <taxon>Hyphomicrobiales</taxon>
        <taxon>Nitrobacteraceae</taxon>
        <taxon>Bradyrhizobium</taxon>
    </lineage>
</organism>
<dbReference type="InterPro" id="IPR050866">
    <property type="entry name" value="CNG_cation_channel"/>
</dbReference>
<dbReference type="PANTHER" id="PTHR45638:SF11">
    <property type="entry name" value="CYCLIC NUCLEOTIDE-GATED CATION CHANNEL SUBUNIT A"/>
    <property type="match status" value="1"/>
</dbReference>
<dbReference type="GO" id="GO:0016020">
    <property type="term" value="C:membrane"/>
    <property type="evidence" value="ECO:0007669"/>
    <property type="project" value="UniProtKB-SubCell"/>
</dbReference>
<dbReference type="GO" id="GO:0005221">
    <property type="term" value="F:intracellularly cyclic nucleotide-activated monoatomic cation channel activity"/>
    <property type="evidence" value="ECO:0007669"/>
    <property type="project" value="InterPro"/>
</dbReference>
<dbReference type="Gene3D" id="2.60.120.10">
    <property type="entry name" value="Jelly Rolls"/>
    <property type="match status" value="1"/>
</dbReference>
<keyword evidence="8" id="KW-0407">Ion channel</keyword>
<comment type="subcellular location">
    <subcellularLocation>
        <location evidence="1">Membrane</location>
        <topology evidence="1">Multi-pass membrane protein</topology>
    </subcellularLocation>
</comment>
<dbReference type="SUPFAM" id="SSF51206">
    <property type="entry name" value="cAMP-binding domain-like"/>
    <property type="match status" value="1"/>
</dbReference>
<keyword evidence="6 9" id="KW-0472">Membrane</keyword>
<evidence type="ECO:0000256" key="1">
    <source>
        <dbReference type="ARBA" id="ARBA00004141"/>
    </source>
</evidence>
<evidence type="ECO:0000256" key="6">
    <source>
        <dbReference type="ARBA" id="ARBA00023136"/>
    </source>
</evidence>
<dbReference type="InterPro" id="IPR018490">
    <property type="entry name" value="cNMP-bd_dom_sf"/>
</dbReference>
<gene>
    <name evidence="11" type="ORF">HAP48_027260</name>
</gene>
<dbReference type="EMBL" id="JAAOLE020000001">
    <property type="protein sequence ID" value="NVI46592.1"/>
    <property type="molecule type" value="Genomic_DNA"/>
</dbReference>
<evidence type="ECO:0000256" key="3">
    <source>
        <dbReference type="ARBA" id="ARBA00022692"/>
    </source>
</evidence>
<comment type="caution">
    <text evidence="11">The sequence shown here is derived from an EMBL/GenBank/DDBJ whole genome shotgun (WGS) entry which is preliminary data.</text>
</comment>
<dbReference type="Pfam" id="PF00027">
    <property type="entry name" value="cNMP_binding"/>
    <property type="match status" value="1"/>
</dbReference>
<keyword evidence="5" id="KW-0406">Ion transport</keyword>
<evidence type="ECO:0000256" key="5">
    <source>
        <dbReference type="ARBA" id="ARBA00023065"/>
    </source>
</evidence>
<feature type="transmembrane region" description="Helical" evidence="9">
    <location>
        <begin position="329"/>
        <end position="351"/>
    </location>
</feature>
<dbReference type="PROSITE" id="PS00889">
    <property type="entry name" value="CNMP_BINDING_2"/>
    <property type="match status" value="1"/>
</dbReference>
<dbReference type="InterPro" id="IPR018488">
    <property type="entry name" value="cNMP-bd_CS"/>
</dbReference>
<evidence type="ECO:0000259" key="10">
    <source>
        <dbReference type="PROSITE" id="PS50042"/>
    </source>
</evidence>
<dbReference type="GO" id="GO:0044877">
    <property type="term" value="F:protein-containing complex binding"/>
    <property type="evidence" value="ECO:0007669"/>
    <property type="project" value="TreeGrafter"/>
</dbReference>
<dbReference type="InterPro" id="IPR014710">
    <property type="entry name" value="RmlC-like_jellyroll"/>
</dbReference>
<feature type="transmembrane region" description="Helical" evidence="9">
    <location>
        <begin position="358"/>
        <end position="378"/>
    </location>
</feature>
<dbReference type="PROSITE" id="PS50042">
    <property type="entry name" value="CNMP_BINDING_3"/>
    <property type="match status" value="1"/>
</dbReference>
<keyword evidence="3 9" id="KW-0812">Transmembrane</keyword>
<dbReference type="SMART" id="SM00100">
    <property type="entry name" value="cNMP"/>
    <property type="match status" value="1"/>
</dbReference>
<name>A0A973W348_9BRAD</name>
<accession>A0A973W348</accession>
<evidence type="ECO:0000256" key="4">
    <source>
        <dbReference type="ARBA" id="ARBA00022989"/>
    </source>
</evidence>
<dbReference type="RefSeq" id="WP_166205888.1">
    <property type="nucleotide sequence ID" value="NZ_CP088285.1"/>
</dbReference>
<evidence type="ECO:0000256" key="8">
    <source>
        <dbReference type="ARBA" id="ARBA00023303"/>
    </source>
</evidence>
<feature type="domain" description="Cyclic nucleotide-binding" evidence="10">
    <location>
        <begin position="134"/>
        <end position="240"/>
    </location>
</feature>
<feature type="transmembrane region" description="Helical" evidence="9">
    <location>
        <begin position="75"/>
        <end position="97"/>
    </location>
</feature>
<dbReference type="PANTHER" id="PTHR45638">
    <property type="entry name" value="CYCLIC NUCLEOTIDE-GATED CATION CHANNEL SUBUNIT A"/>
    <property type="match status" value="1"/>
</dbReference>
<dbReference type="CDD" id="cd00038">
    <property type="entry name" value="CAP_ED"/>
    <property type="match status" value="1"/>
</dbReference>
<evidence type="ECO:0000256" key="2">
    <source>
        <dbReference type="ARBA" id="ARBA00022448"/>
    </source>
</evidence>
<keyword evidence="7" id="KW-1071">Ligand-gated ion channel</keyword>
<reference evidence="11" key="1">
    <citation type="submission" date="2020-06" db="EMBL/GenBank/DDBJ databases">
        <title>Whole Genome Sequence of Bradyrhizobium sp. Strain 1S1.</title>
        <authorList>
            <person name="Bromfield E.S.P."/>
            <person name="Cloutier S."/>
        </authorList>
    </citation>
    <scope>NUCLEOTIDE SEQUENCE [LARGE SCALE GENOMIC DNA]</scope>
    <source>
        <strain evidence="11">1S1</strain>
    </source>
</reference>
<evidence type="ECO:0000313" key="11">
    <source>
        <dbReference type="EMBL" id="NVI46592.1"/>
    </source>
</evidence>